<evidence type="ECO:0000256" key="4">
    <source>
        <dbReference type="ARBA" id="ARBA00022702"/>
    </source>
</evidence>
<comment type="similarity">
    <text evidence="2">Belongs to the glycoprotein hormones subunit alpha family.</text>
</comment>
<dbReference type="Pfam" id="PF15077">
    <property type="entry name" value="MAJIN"/>
    <property type="match status" value="1"/>
</dbReference>
<dbReference type="CTD" id="170589"/>
<keyword evidence="6" id="KW-1015">Disulfide bond</keyword>
<dbReference type="InParanoid" id="A0A6P6DJ33"/>
<evidence type="ECO:0000256" key="12">
    <source>
        <dbReference type="ARBA" id="ARBA00083999"/>
    </source>
</evidence>
<keyword evidence="4" id="KW-0372">Hormone</keyword>
<keyword evidence="5" id="KW-0732">Signal</keyword>
<dbReference type="GO" id="GO:0003677">
    <property type="term" value="F:DNA binding"/>
    <property type="evidence" value="ECO:0007669"/>
    <property type="project" value="InterPro"/>
</dbReference>
<keyword evidence="7" id="KW-0325">Glycoprotein</keyword>
<dbReference type="GeneID" id="101584115"/>
<dbReference type="PROSITE" id="PS01225">
    <property type="entry name" value="CTCK_2"/>
    <property type="match status" value="1"/>
</dbReference>
<comment type="caution">
    <text evidence="13">Lacks conserved residue(s) required for the propagation of feature annotation.</text>
</comment>
<dbReference type="InterPro" id="IPR000476">
    <property type="entry name" value="Glyco_hormone"/>
</dbReference>
<evidence type="ECO:0000313" key="16">
    <source>
        <dbReference type="Proteomes" id="UP000515203"/>
    </source>
</evidence>
<dbReference type="GO" id="GO:0005179">
    <property type="term" value="F:hormone activity"/>
    <property type="evidence" value="ECO:0007669"/>
    <property type="project" value="UniProtKB-KW"/>
</dbReference>
<name>A0A6P6DJ33_OCTDE</name>
<evidence type="ECO:0000256" key="14">
    <source>
        <dbReference type="SAM" id="MobiDB-lite"/>
    </source>
</evidence>
<evidence type="ECO:0000256" key="10">
    <source>
        <dbReference type="ARBA" id="ARBA00068352"/>
    </source>
</evidence>
<feature type="region of interest" description="Disordered" evidence="14">
    <location>
        <begin position="136"/>
        <end position="226"/>
    </location>
</feature>
<dbReference type="FunCoup" id="A0A6P6DJ33">
    <property type="interactions" value="30"/>
</dbReference>
<dbReference type="AlphaFoldDB" id="A0A6P6DJ33"/>
<dbReference type="PROSITE" id="PS01185">
    <property type="entry name" value="CTCK_1"/>
    <property type="match status" value="1"/>
</dbReference>
<dbReference type="Gene3D" id="2.10.90.10">
    <property type="entry name" value="Cystine-knot cytokines"/>
    <property type="match status" value="1"/>
</dbReference>
<dbReference type="RefSeq" id="XP_023559693.1">
    <property type="nucleotide sequence ID" value="XM_023703925.1"/>
</dbReference>
<dbReference type="GO" id="GO:0005637">
    <property type="term" value="C:nuclear inner membrane"/>
    <property type="evidence" value="ECO:0007669"/>
    <property type="project" value="TreeGrafter"/>
</dbReference>
<comment type="subcellular location">
    <subcellularLocation>
        <location evidence="1">Secreted</location>
    </subcellularLocation>
</comment>
<evidence type="ECO:0000313" key="17">
    <source>
        <dbReference type="RefSeq" id="XP_023559693.1"/>
    </source>
</evidence>
<evidence type="ECO:0000256" key="7">
    <source>
        <dbReference type="ARBA" id="ARBA00023180"/>
    </source>
</evidence>
<evidence type="ECO:0000256" key="1">
    <source>
        <dbReference type="ARBA" id="ARBA00004613"/>
    </source>
</evidence>
<evidence type="ECO:0000256" key="11">
    <source>
        <dbReference type="ARBA" id="ARBA00075321"/>
    </source>
</evidence>
<evidence type="ECO:0000256" key="3">
    <source>
        <dbReference type="ARBA" id="ARBA00022525"/>
    </source>
</evidence>
<evidence type="ECO:0000256" key="13">
    <source>
        <dbReference type="PROSITE-ProRule" id="PRU00039"/>
    </source>
</evidence>
<comment type="function">
    <text evidence="8">Functions as a heterodimeric glycoprotein hormone with GPHB5 able to bind and activate the thyroid-stimulating hormone receptor (TSHR), leading to increased cAMP production. Plays a central role in controlling thyroid cell metabolism.</text>
</comment>
<protein>
    <recommendedName>
        <fullName evidence="10">Glycoprotein hormone alpha-2</fullName>
    </recommendedName>
    <alternativeName>
        <fullName evidence="12">Putative secreted protein Zsig51</fullName>
    </alternativeName>
    <alternativeName>
        <fullName evidence="11">Thyrostimulin subunit alpha</fullName>
    </alternativeName>
</protein>
<evidence type="ECO:0000256" key="9">
    <source>
        <dbReference type="ARBA" id="ARBA00061732"/>
    </source>
</evidence>
<dbReference type="PANTHER" id="PTHR35824">
    <property type="entry name" value="MEMBRANE-ANCHORED JUNCTION PROTEIN MAJIN"/>
    <property type="match status" value="1"/>
</dbReference>
<gene>
    <name evidence="17" type="primary">Gpha2</name>
</gene>
<dbReference type="InterPro" id="IPR006207">
    <property type="entry name" value="Cys_knot_C"/>
</dbReference>
<reference evidence="17" key="1">
    <citation type="submission" date="2025-08" db="UniProtKB">
        <authorList>
            <consortium name="RefSeq"/>
        </authorList>
    </citation>
    <scope>IDENTIFICATION</scope>
</reference>
<dbReference type="GO" id="GO:0070197">
    <property type="term" value="P:meiotic attachment of telomere to nuclear envelope"/>
    <property type="evidence" value="ECO:0007669"/>
    <property type="project" value="TreeGrafter"/>
</dbReference>
<feature type="region of interest" description="Disordered" evidence="14">
    <location>
        <begin position="244"/>
        <end position="269"/>
    </location>
</feature>
<feature type="domain" description="CTCK" evidence="15">
    <location>
        <begin position="311"/>
        <end position="405"/>
    </location>
</feature>
<dbReference type="PROSITE" id="PS50277">
    <property type="entry name" value="GLYCO_HORMONE_ALPHA_3"/>
    <property type="match status" value="1"/>
</dbReference>
<dbReference type="PANTHER" id="PTHR35824:SF1">
    <property type="entry name" value="MEMBRANE-ANCHORED JUNCTION PROTEIN"/>
    <property type="match status" value="1"/>
</dbReference>
<evidence type="ECO:0000259" key="15">
    <source>
        <dbReference type="PROSITE" id="PS01225"/>
    </source>
</evidence>
<dbReference type="InterPro" id="IPR027816">
    <property type="entry name" value="MAJIN"/>
</dbReference>
<evidence type="ECO:0000256" key="5">
    <source>
        <dbReference type="ARBA" id="ARBA00022729"/>
    </source>
</evidence>
<dbReference type="Proteomes" id="UP000515203">
    <property type="component" value="Unplaced"/>
</dbReference>
<dbReference type="OrthoDB" id="6162963at2759"/>
<evidence type="ECO:0000256" key="2">
    <source>
        <dbReference type="ARBA" id="ARBA00009128"/>
    </source>
</evidence>
<dbReference type="InterPro" id="IPR029034">
    <property type="entry name" value="Cystine-knot_cytokine"/>
</dbReference>
<sequence length="409" mass="45611">MSLKPFTYPFPETRFLHAGPSVYKFKIRYGHSIRGEEIANKEVIIQELEDSIRAVLGNLDNLQPFVTEHFIVFPYKSKWERVSHLKFKHEDIVLIPYPFVFTLYVEMKWFQESLSPGKPIDDSSLGLVVAERNAAGGAMKKRKLEEHSTPGGTGLPRAKMGSSSQRLSRKKPPMETRRNRKRKPQQEKWKTVASDTTDDQKQDSKWGHNLPGAIVPPLQQNNSPPSKDLGIQGFFGLLRTASEQPRSSDSYGERIFSCSNSSPATTPPAPSFSYDPSVMEMPMAPPGARFLCLLVLAVSEGGSREVAVPGCHLHPFNVTVRSDRQGTCHGSHAAQACVGHCESSAFPSRYSVLVASGYRHNITSISQCCTIHGLQKVKVQLQCAGNRSRELEIFTARACQCDMCRLSRF</sequence>
<evidence type="ECO:0000256" key="8">
    <source>
        <dbReference type="ARBA" id="ARBA00054562"/>
    </source>
</evidence>
<keyword evidence="16" id="KW-1185">Reference proteome</keyword>
<proteinExistence type="inferred from homology"/>
<comment type="subunit">
    <text evidence="9">Heterodimer with GPHB5; this heterodimer interacts with thyroid-stimulating hormone receptor (TSHR), and hence stimulates cAMP production.</text>
</comment>
<dbReference type="GO" id="GO:0005576">
    <property type="term" value="C:extracellular region"/>
    <property type="evidence" value="ECO:0007669"/>
    <property type="project" value="UniProtKB-SubCell"/>
</dbReference>
<dbReference type="GO" id="GO:0007129">
    <property type="term" value="P:homologous chromosome pairing at meiosis"/>
    <property type="evidence" value="ECO:0007669"/>
    <property type="project" value="TreeGrafter"/>
</dbReference>
<keyword evidence="3" id="KW-0964">Secreted</keyword>
<organism evidence="16 17">
    <name type="scientific">Octodon degus</name>
    <name type="common">Degu</name>
    <name type="synonym">Sciurus degus</name>
    <dbReference type="NCBI Taxonomy" id="10160"/>
    <lineage>
        <taxon>Eukaryota</taxon>
        <taxon>Metazoa</taxon>
        <taxon>Chordata</taxon>
        <taxon>Craniata</taxon>
        <taxon>Vertebrata</taxon>
        <taxon>Euteleostomi</taxon>
        <taxon>Mammalia</taxon>
        <taxon>Eutheria</taxon>
        <taxon>Euarchontoglires</taxon>
        <taxon>Glires</taxon>
        <taxon>Rodentia</taxon>
        <taxon>Hystricomorpha</taxon>
        <taxon>Octodontidae</taxon>
        <taxon>Octodon</taxon>
    </lineage>
</organism>
<accession>A0A6P6DJ33</accession>
<dbReference type="FunFam" id="2.10.90.10:FF:000027">
    <property type="entry name" value="Glycoprotein hormone alpha 2"/>
    <property type="match status" value="1"/>
</dbReference>
<evidence type="ECO:0000256" key="6">
    <source>
        <dbReference type="ARBA" id="ARBA00023157"/>
    </source>
</evidence>